<sequence>MQLFSKKDPQVVPAAPEVGRTSWFSSIVQFPITLAKGAVKPFIKGHPIIITGFGAAYFLKVYNGSKTEFMPQLKILFNDLMSPSRITDSYSGLTKGQVALSAAKYLAAGYVSVFLAQKAWDFLSQKVHHHDLHELELYGRGFDNGVKVGLSNPLHCIEEALNAQGEIIKLLINRLNQQDTSKKGDNLVASSDQQAELSAVDLEDLEIA</sequence>
<comment type="caution">
    <text evidence="1">The sequence shown here is derived from an EMBL/GenBank/DDBJ whole genome shotgun (WGS) entry which is preliminary data.</text>
</comment>
<keyword evidence="2" id="KW-1185">Reference proteome</keyword>
<accession>A0ABU5L814</accession>
<dbReference type="EMBL" id="JARGYT010000032">
    <property type="protein sequence ID" value="MDZ5762261.1"/>
    <property type="molecule type" value="Genomic_DNA"/>
</dbReference>
<reference evidence="1 2" key="1">
    <citation type="submission" date="2023-02" db="EMBL/GenBank/DDBJ databases">
        <title>Host association and intracellularity evolved multiple times independently in the Rickettsiales.</title>
        <authorList>
            <person name="Castelli M."/>
            <person name="Nardi T."/>
            <person name="Gammuto L."/>
            <person name="Bellinzona G."/>
            <person name="Sabaneyeva E."/>
            <person name="Potekhin A."/>
            <person name="Serra V."/>
            <person name="Petroni G."/>
            <person name="Sassera D."/>
        </authorList>
    </citation>
    <scope>NUCLEOTIDE SEQUENCE [LARGE SCALE GENOMIC DNA]</scope>
    <source>
        <strain evidence="1 2">BOD18</strain>
    </source>
</reference>
<evidence type="ECO:0000313" key="1">
    <source>
        <dbReference type="EMBL" id="MDZ5762261.1"/>
    </source>
</evidence>
<proteinExistence type="predicted"/>
<evidence type="ECO:0008006" key="3">
    <source>
        <dbReference type="Google" id="ProtNLM"/>
    </source>
</evidence>
<evidence type="ECO:0000313" key="2">
    <source>
        <dbReference type="Proteomes" id="UP001293791"/>
    </source>
</evidence>
<gene>
    <name evidence="1" type="ORF">Cyrtocomes_00639</name>
</gene>
<name>A0ABU5L814_9RICK</name>
<dbReference type="Proteomes" id="UP001293791">
    <property type="component" value="Unassembled WGS sequence"/>
</dbReference>
<organism evidence="1 2">
    <name type="scientific">Candidatus Cyrtobacter comes</name>
    <dbReference type="NCBI Taxonomy" id="675776"/>
    <lineage>
        <taxon>Bacteria</taxon>
        <taxon>Pseudomonadati</taxon>
        <taxon>Pseudomonadota</taxon>
        <taxon>Alphaproteobacteria</taxon>
        <taxon>Rickettsiales</taxon>
        <taxon>Candidatus Midichloriaceae</taxon>
        <taxon>Candidatus Cyrtobacter</taxon>
    </lineage>
</organism>
<protein>
    <recommendedName>
        <fullName evidence="3">DUF697 domain-containing protein</fullName>
    </recommendedName>
</protein>